<accession>A0A1F4NS22</accession>
<dbReference type="EMBL" id="META01000005">
    <property type="protein sequence ID" value="OGB74078.1"/>
    <property type="molecule type" value="Genomic_DNA"/>
</dbReference>
<dbReference type="AlphaFoldDB" id="A0A1F4NS22"/>
<dbReference type="InterPro" id="IPR000305">
    <property type="entry name" value="GIY-YIG_endonuc"/>
</dbReference>
<dbReference type="PROSITE" id="PS50164">
    <property type="entry name" value="GIY_YIG"/>
    <property type="match status" value="1"/>
</dbReference>
<sequence length="85" mass="10107">MYYVYILRSKIDGNLYVGFSEELKQRISDHNTGKNLSTQARKPLDLIFYEAFTDKFDALRRERYLKTNKGKTTIKQMLREHLAKS</sequence>
<dbReference type="Proteomes" id="UP000176651">
    <property type="component" value="Unassembled WGS sequence"/>
</dbReference>
<dbReference type="SUPFAM" id="SSF82771">
    <property type="entry name" value="GIY-YIG endonuclease"/>
    <property type="match status" value="1"/>
</dbReference>
<comment type="caution">
    <text evidence="3">The sequence shown here is derived from an EMBL/GenBank/DDBJ whole genome shotgun (WGS) entry which is preliminary data.</text>
</comment>
<feature type="domain" description="GIY-YIG" evidence="2">
    <location>
        <begin position="1"/>
        <end position="75"/>
    </location>
</feature>
<evidence type="ECO:0000256" key="1">
    <source>
        <dbReference type="ARBA" id="ARBA00007435"/>
    </source>
</evidence>
<protein>
    <recommendedName>
        <fullName evidence="2">GIY-YIG domain-containing protein</fullName>
    </recommendedName>
</protein>
<evidence type="ECO:0000259" key="2">
    <source>
        <dbReference type="PROSITE" id="PS50164"/>
    </source>
</evidence>
<dbReference type="Gene3D" id="3.40.1440.10">
    <property type="entry name" value="GIY-YIG endonuclease"/>
    <property type="match status" value="1"/>
</dbReference>
<dbReference type="PANTHER" id="PTHR34477:SF1">
    <property type="entry name" value="UPF0213 PROTEIN YHBQ"/>
    <property type="match status" value="1"/>
</dbReference>
<name>A0A1F4NS22_UNCK3</name>
<dbReference type="CDD" id="cd10449">
    <property type="entry name" value="GIY-YIG_SLX1_like"/>
    <property type="match status" value="1"/>
</dbReference>
<dbReference type="InterPro" id="IPR035901">
    <property type="entry name" value="GIY-YIG_endonuc_sf"/>
</dbReference>
<gene>
    <name evidence="3" type="ORF">A2V68_02515</name>
</gene>
<evidence type="ECO:0000313" key="4">
    <source>
        <dbReference type="Proteomes" id="UP000176651"/>
    </source>
</evidence>
<dbReference type="PANTHER" id="PTHR34477">
    <property type="entry name" value="UPF0213 PROTEIN YHBQ"/>
    <property type="match status" value="1"/>
</dbReference>
<reference evidence="3 4" key="1">
    <citation type="journal article" date="2016" name="Nat. Commun.">
        <title>Thousands of microbial genomes shed light on interconnected biogeochemical processes in an aquifer system.</title>
        <authorList>
            <person name="Anantharaman K."/>
            <person name="Brown C.T."/>
            <person name="Hug L.A."/>
            <person name="Sharon I."/>
            <person name="Castelle C.J."/>
            <person name="Probst A.J."/>
            <person name="Thomas B.C."/>
            <person name="Singh A."/>
            <person name="Wilkins M.J."/>
            <person name="Karaoz U."/>
            <person name="Brodie E.L."/>
            <person name="Williams K.H."/>
            <person name="Hubbard S.S."/>
            <person name="Banfield J.F."/>
        </authorList>
    </citation>
    <scope>NUCLEOTIDE SEQUENCE [LARGE SCALE GENOMIC DNA]</scope>
</reference>
<evidence type="ECO:0000313" key="3">
    <source>
        <dbReference type="EMBL" id="OGB74078.1"/>
    </source>
</evidence>
<dbReference type="Pfam" id="PF01541">
    <property type="entry name" value="GIY-YIG"/>
    <property type="match status" value="1"/>
</dbReference>
<comment type="similarity">
    <text evidence="1">Belongs to the UPF0213 family.</text>
</comment>
<proteinExistence type="inferred from homology"/>
<dbReference type="InterPro" id="IPR050190">
    <property type="entry name" value="UPF0213_domain"/>
</dbReference>
<organism evidence="3 4">
    <name type="scientific">candidate division Kazan bacterium RBG_13_50_9</name>
    <dbReference type="NCBI Taxonomy" id="1798535"/>
    <lineage>
        <taxon>Bacteria</taxon>
        <taxon>Bacteria division Kazan-3B-28</taxon>
    </lineage>
</organism>